<dbReference type="InterPro" id="IPR040794">
    <property type="entry name" value="CE2_N"/>
</dbReference>
<dbReference type="SUPFAM" id="SSF52266">
    <property type="entry name" value="SGNH hydrolase"/>
    <property type="match status" value="1"/>
</dbReference>
<accession>A0A1J5TSD8</accession>
<evidence type="ECO:0000259" key="1">
    <source>
        <dbReference type="Pfam" id="PF13472"/>
    </source>
</evidence>
<comment type="caution">
    <text evidence="3">The sequence shown here is derived from an EMBL/GenBank/DDBJ whole genome shotgun (WGS) entry which is preliminary data.</text>
</comment>
<dbReference type="GO" id="GO:0052689">
    <property type="term" value="F:carboxylic ester hydrolase activity"/>
    <property type="evidence" value="ECO:0007669"/>
    <property type="project" value="InterPro"/>
</dbReference>
<dbReference type="EC" id="3.2.1.4" evidence="3"/>
<dbReference type="InterPro" id="IPR013830">
    <property type="entry name" value="SGNH_hydro"/>
</dbReference>
<dbReference type="PANTHER" id="PTHR37834">
    <property type="entry name" value="GDSL-LIKE LIPASE/ACYLHYDROLASE DOMAIN PROTEIN (AFU_ORTHOLOGUE AFUA_2G00620)"/>
    <property type="match status" value="1"/>
</dbReference>
<gene>
    <name evidence="3" type="primary">celE_1</name>
    <name evidence="3" type="ORF">GALL_40420</name>
</gene>
<keyword evidence="3" id="KW-0378">Hydrolase</keyword>
<proteinExistence type="predicted"/>
<feature type="domain" description="SGNH hydrolase-type esterase" evidence="1">
    <location>
        <begin position="174"/>
        <end position="362"/>
    </location>
</feature>
<dbReference type="InterPro" id="IPR036514">
    <property type="entry name" value="SGNH_hydro_sf"/>
</dbReference>
<dbReference type="CDD" id="cd01831">
    <property type="entry name" value="Endoglucanase_E_like"/>
    <property type="match status" value="1"/>
</dbReference>
<evidence type="ECO:0000259" key="2">
    <source>
        <dbReference type="Pfam" id="PF17996"/>
    </source>
</evidence>
<dbReference type="GO" id="GO:0008810">
    <property type="term" value="F:cellulase activity"/>
    <property type="evidence" value="ECO:0007669"/>
    <property type="project" value="UniProtKB-EC"/>
</dbReference>
<sequence>MDLTLSRCRLPVEAMKSAHCTFLTLALGLLVSITPAAMRAADVGGLPVQVSANDTHLRFIGRFDHRDPAGPRCEWSGSELEVRFQGTALNVCLKEKGEDLYQVVVDGVPTTQLVTNEHQTVYRVVEGLADSPHVVGLFKRTEPLVGSTQFLGLQLPAGAKLLPPPPAPTRRIEFIGDSITCGYGNEGKDQSQHFSPQTENNYLAYGAVAARELNAEYVCVAWSGRTMWPTFTIPEIYDRTLPDDPTSRWDFGQWKPDVVLINLGTNDFREKVPDQAKWTAAYRAFLKRVRTNYPRAQIYCAIGPMMSDSYPVGMHALSTLRTFVTEMLAAEHKDGHLQEHFFEFAQQRQEDGLGADWHPSVKTDRIMADKLCAALRSDQGW</sequence>
<dbReference type="Gene3D" id="2.60.120.260">
    <property type="entry name" value="Galactose-binding domain-like"/>
    <property type="match status" value="1"/>
</dbReference>
<name>A0A1J5TSD8_9ZZZZ</name>
<dbReference type="Pfam" id="PF13472">
    <property type="entry name" value="Lipase_GDSL_2"/>
    <property type="match status" value="1"/>
</dbReference>
<dbReference type="PANTHER" id="PTHR37834:SF2">
    <property type="entry name" value="ESTERASE, SGNH HYDROLASE-TYPE"/>
    <property type="match status" value="1"/>
</dbReference>
<reference evidence="3" key="1">
    <citation type="submission" date="2016-10" db="EMBL/GenBank/DDBJ databases">
        <title>Sequence of Gallionella enrichment culture.</title>
        <authorList>
            <person name="Poehlein A."/>
            <person name="Muehling M."/>
            <person name="Daniel R."/>
        </authorList>
    </citation>
    <scope>NUCLEOTIDE SEQUENCE</scope>
</reference>
<organism evidence="3">
    <name type="scientific">mine drainage metagenome</name>
    <dbReference type="NCBI Taxonomy" id="410659"/>
    <lineage>
        <taxon>unclassified sequences</taxon>
        <taxon>metagenomes</taxon>
        <taxon>ecological metagenomes</taxon>
    </lineage>
</organism>
<dbReference type="Gene3D" id="3.40.50.1110">
    <property type="entry name" value="SGNH hydrolase"/>
    <property type="match status" value="1"/>
</dbReference>
<dbReference type="InterPro" id="IPR052762">
    <property type="entry name" value="PCW_deacetylase/CE"/>
</dbReference>
<dbReference type="Pfam" id="PF17996">
    <property type="entry name" value="CE2_N"/>
    <property type="match status" value="1"/>
</dbReference>
<dbReference type="EMBL" id="MLJW01000010">
    <property type="protein sequence ID" value="OIR14926.1"/>
    <property type="molecule type" value="Genomic_DNA"/>
</dbReference>
<feature type="domain" description="Carbohydrate esterase 2 N-terminal" evidence="2">
    <location>
        <begin position="59"/>
        <end position="165"/>
    </location>
</feature>
<protein>
    <submittedName>
        <fullName evidence="3">Endoglucanase E</fullName>
        <ecNumber evidence="3">3.2.1.4</ecNumber>
    </submittedName>
</protein>
<evidence type="ECO:0000313" key="3">
    <source>
        <dbReference type="EMBL" id="OIR14926.1"/>
    </source>
</evidence>
<keyword evidence="3" id="KW-0326">Glycosidase</keyword>
<dbReference type="AlphaFoldDB" id="A0A1J5TSD8"/>
<dbReference type="InterPro" id="IPR037461">
    <property type="entry name" value="CtCE2-like_dom"/>
</dbReference>